<evidence type="ECO:0000256" key="7">
    <source>
        <dbReference type="ARBA" id="ARBA00023212"/>
    </source>
</evidence>
<evidence type="ECO:0000256" key="2">
    <source>
        <dbReference type="ARBA" id="ARBA00022490"/>
    </source>
</evidence>
<feature type="compositionally biased region" description="Basic and acidic residues" evidence="13">
    <location>
        <begin position="342"/>
        <end position="356"/>
    </location>
</feature>
<feature type="compositionally biased region" description="Basic and acidic residues" evidence="13">
    <location>
        <begin position="1"/>
        <end position="17"/>
    </location>
</feature>
<feature type="region of interest" description="Disordered" evidence="13">
    <location>
        <begin position="335"/>
        <end position="369"/>
    </location>
</feature>
<evidence type="ECO:0000256" key="13">
    <source>
        <dbReference type="SAM" id="MobiDB-lite"/>
    </source>
</evidence>
<dbReference type="GO" id="GO:0003341">
    <property type="term" value="P:cilium movement"/>
    <property type="evidence" value="ECO:0007669"/>
    <property type="project" value="TreeGrafter"/>
</dbReference>
<keyword evidence="6" id="KW-0969">Cilium</keyword>
<gene>
    <name evidence="15" type="ORF">SeLEV6574_g00978</name>
    <name evidence="14" type="ORF">SeMB42_g07886</name>
</gene>
<dbReference type="GO" id="GO:0045503">
    <property type="term" value="F:dynein light chain binding"/>
    <property type="evidence" value="ECO:0007669"/>
    <property type="project" value="TreeGrafter"/>
</dbReference>
<keyword evidence="4" id="KW-0677">Repeat</keyword>
<dbReference type="Proteomes" id="UP000317494">
    <property type="component" value="Unassembled WGS sequence"/>
</dbReference>
<dbReference type="PANTHER" id="PTHR12442:SF12">
    <property type="entry name" value="DYNEIN AXONEMAL INTERMEDIATE CHAIN 4"/>
    <property type="match status" value="1"/>
</dbReference>
<dbReference type="EMBL" id="QEAN01000664">
    <property type="protein sequence ID" value="TPX30656.1"/>
    <property type="molecule type" value="Genomic_DNA"/>
</dbReference>
<dbReference type="SMART" id="SM00320">
    <property type="entry name" value="WD40"/>
    <property type="match status" value="6"/>
</dbReference>
<evidence type="ECO:0000256" key="3">
    <source>
        <dbReference type="ARBA" id="ARBA00022574"/>
    </source>
</evidence>
<evidence type="ECO:0000256" key="11">
    <source>
        <dbReference type="ARBA" id="ARBA00041557"/>
    </source>
</evidence>
<evidence type="ECO:0000256" key="6">
    <source>
        <dbReference type="ARBA" id="ARBA00023069"/>
    </source>
</evidence>
<feature type="region of interest" description="Disordered" evidence="13">
    <location>
        <begin position="192"/>
        <end position="243"/>
    </location>
</feature>
<dbReference type="GO" id="GO:0120293">
    <property type="term" value="C:dynein axonemal particle"/>
    <property type="evidence" value="ECO:0007669"/>
    <property type="project" value="UniProtKB-SubCell"/>
</dbReference>
<keyword evidence="8" id="KW-0966">Cell projection</keyword>
<dbReference type="AlphaFoldDB" id="A0A507BY57"/>
<feature type="compositionally biased region" description="Acidic residues" evidence="13">
    <location>
        <begin position="209"/>
        <end position="218"/>
    </location>
</feature>
<dbReference type="Pfam" id="PF00400">
    <property type="entry name" value="WD40"/>
    <property type="match status" value="3"/>
</dbReference>
<keyword evidence="3 12" id="KW-0853">WD repeat</keyword>
<evidence type="ECO:0000256" key="9">
    <source>
        <dbReference type="ARBA" id="ARBA00024190"/>
    </source>
</evidence>
<feature type="region of interest" description="Disordered" evidence="13">
    <location>
        <begin position="1"/>
        <end position="68"/>
    </location>
</feature>
<evidence type="ECO:0000256" key="10">
    <source>
        <dbReference type="ARBA" id="ARBA00040002"/>
    </source>
</evidence>
<evidence type="ECO:0000256" key="4">
    <source>
        <dbReference type="ARBA" id="ARBA00022737"/>
    </source>
</evidence>
<dbReference type="EMBL" id="QEAM01000019">
    <property type="protein sequence ID" value="TPX50327.1"/>
    <property type="molecule type" value="Genomic_DNA"/>
</dbReference>
<dbReference type="GO" id="GO:0005858">
    <property type="term" value="C:axonemal dynein complex"/>
    <property type="evidence" value="ECO:0007669"/>
    <property type="project" value="TreeGrafter"/>
</dbReference>
<reference evidence="16 17" key="1">
    <citation type="journal article" date="2019" name="Sci. Rep.">
        <title>Comparative genomics of chytrid fungi reveal insights into the obligate biotrophic and pathogenic lifestyle of Synchytrium endobioticum.</title>
        <authorList>
            <person name="van de Vossenberg B.T.L.H."/>
            <person name="Warris S."/>
            <person name="Nguyen H.D.T."/>
            <person name="van Gent-Pelzer M.P.E."/>
            <person name="Joly D.L."/>
            <person name="van de Geest H.C."/>
            <person name="Bonants P.J.M."/>
            <person name="Smith D.S."/>
            <person name="Levesque C.A."/>
            <person name="van der Lee T.A.J."/>
        </authorList>
    </citation>
    <scope>NUCLEOTIDE SEQUENCE [LARGE SCALE GENOMIC DNA]</scope>
    <source>
        <strain evidence="15 17">LEV6574</strain>
        <strain evidence="14 16">MB42</strain>
    </source>
</reference>
<evidence type="ECO:0000313" key="15">
    <source>
        <dbReference type="EMBL" id="TPX50327.1"/>
    </source>
</evidence>
<organism evidence="14 16">
    <name type="scientific">Synchytrium endobioticum</name>
    <dbReference type="NCBI Taxonomy" id="286115"/>
    <lineage>
        <taxon>Eukaryota</taxon>
        <taxon>Fungi</taxon>
        <taxon>Fungi incertae sedis</taxon>
        <taxon>Chytridiomycota</taxon>
        <taxon>Chytridiomycota incertae sedis</taxon>
        <taxon>Chytridiomycetes</taxon>
        <taxon>Synchytriales</taxon>
        <taxon>Synchytriaceae</taxon>
        <taxon>Synchytrium</taxon>
    </lineage>
</organism>
<comment type="subcellular location">
    <subcellularLocation>
        <location evidence="1">Cytoplasm</location>
        <location evidence="1">Cytoskeleton</location>
        <location evidence="1">Flagellum axoneme</location>
    </subcellularLocation>
    <subcellularLocation>
        <location evidence="9">Dynein axonemal particle</location>
    </subcellularLocation>
</comment>
<evidence type="ECO:0000256" key="12">
    <source>
        <dbReference type="PROSITE-ProRule" id="PRU00221"/>
    </source>
</evidence>
<dbReference type="Proteomes" id="UP000320475">
    <property type="component" value="Unassembled WGS sequence"/>
</dbReference>
<dbReference type="InterPro" id="IPR036322">
    <property type="entry name" value="WD40_repeat_dom_sf"/>
</dbReference>
<dbReference type="FunFam" id="2.130.10.10:FF:001248">
    <property type="entry name" value="WD repeat domain 78"/>
    <property type="match status" value="1"/>
</dbReference>
<evidence type="ECO:0000256" key="8">
    <source>
        <dbReference type="ARBA" id="ARBA00023273"/>
    </source>
</evidence>
<comment type="caution">
    <text evidence="14">The sequence shown here is derived from an EMBL/GenBank/DDBJ whole genome shotgun (WGS) entry which is preliminary data.</text>
</comment>
<feature type="repeat" description="WD" evidence="12">
    <location>
        <begin position="759"/>
        <end position="792"/>
    </location>
</feature>
<evidence type="ECO:0000313" key="14">
    <source>
        <dbReference type="EMBL" id="TPX30656.1"/>
    </source>
</evidence>
<dbReference type="STRING" id="286115.A0A507BY57"/>
<dbReference type="SUPFAM" id="SSF50978">
    <property type="entry name" value="WD40 repeat-like"/>
    <property type="match status" value="1"/>
</dbReference>
<dbReference type="PANTHER" id="PTHR12442">
    <property type="entry name" value="DYNEIN INTERMEDIATE CHAIN"/>
    <property type="match status" value="1"/>
</dbReference>
<evidence type="ECO:0000256" key="5">
    <source>
        <dbReference type="ARBA" id="ARBA00022846"/>
    </source>
</evidence>
<evidence type="ECO:0000313" key="17">
    <source>
        <dbReference type="Proteomes" id="UP000320475"/>
    </source>
</evidence>
<accession>A0A507BY57</accession>
<dbReference type="VEuPathDB" id="FungiDB:SeMB42_g07886"/>
<keyword evidence="2" id="KW-0963">Cytoplasm</keyword>
<name>A0A507BY57_9FUNG</name>
<dbReference type="InterPro" id="IPR015943">
    <property type="entry name" value="WD40/YVTN_repeat-like_dom_sf"/>
</dbReference>
<dbReference type="InterPro" id="IPR001680">
    <property type="entry name" value="WD40_rpt"/>
</dbReference>
<protein>
    <recommendedName>
        <fullName evidence="10">Dynein axonemal intermediate chain 4</fullName>
    </recommendedName>
    <alternativeName>
        <fullName evidence="11">WD repeat-containing protein 78</fullName>
    </alternativeName>
</protein>
<dbReference type="OrthoDB" id="366230at2759"/>
<keyword evidence="7" id="KW-0206">Cytoskeleton</keyword>
<dbReference type="PROSITE" id="PS50294">
    <property type="entry name" value="WD_REPEATS_REGION"/>
    <property type="match status" value="1"/>
</dbReference>
<dbReference type="InterPro" id="IPR050687">
    <property type="entry name" value="Dynein_IC"/>
</dbReference>
<keyword evidence="5" id="KW-0282">Flagellum</keyword>
<proteinExistence type="predicted"/>
<dbReference type="GO" id="GO:0045504">
    <property type="term" value="F:dynein heavy chain binding"/>
    <property type="evidence" value="ECO:0007669"/>
    <property type="project" value="TreeGrafter"/>
</dbReference>
<dbReference type="Gene3D" id="2.130.10.10">
    <property type="entry name" value="YVTN repeat-like/Quinoprotein amine dehydrogenase"/>
    <property type="match status" value="2"/>
</dbReference>
<keyword evidence="16" id="KW-1185">Reference proteome</keyword>
<evidence type="ECO:0000256" key="1">
    <source>
        <dbReference type="ARBA" id="ARBA00004611"/>
    </source>
</evidence>
<dbReference type="PROSITE" id="PS50082">
    <property type="entry name" value="WD_REPEATS_2"/>
    <property type="match status" value="1"/>
</dbReference>
<sequence length="923" mass="100011">MDSKSRRREPARLDPSRSKPAAPGPALRSQRSSVASVQLDPVLHLPSSHHAKPSVMRSQQPLQGPALGSINRFTRTSHALVQGQAQAQGQILLDPHAARSIKQPPVIVYDHDGIDVTPVSLLAPVRQLPQRHRLPGTTEISIAEQSTQRESVQDALNNIESMTVGSWNTSVFAKSTAAAGAAISFNSNRYSAVSQGSKDDDSTSIVSDASDDDHDEDLSPSRLKPSDWSLLRNTRPLEPDPEQPLHIILTETDTVCLLDIPSETVSSESDEALQVKAANARYKELKLARPSSDNFVDRPTQTLNPGTKTKDVQATAARNVNADCQVNAWSIADATADNNASNDDRDGADDTGREADIDALPSADFGSSAPLGAHIQSTIIAESGTMGTRPNLASSTVAGASTVTMSTYMADDTSARASVTGTWDAASDTHQAVANAADLLSVNQDSLRSSLQTMERAVVGNNYLKRLMTYRDVADLDDDASGQQQQQRVLSSQITLGLPGSNLRSSSSLGSRTLSAGHDLPADIPSLQLLWSFRCELTRGRSVNYIAWNWQNQNVLAIAYGEAHYNPDASPGLILCWSLKNPEWPERIYPAKSPVTALDFSVSNPCLLAAGYMDGRLAVYDVRIKDPMHGMVLDSSDVPGKHRDPVWELKWIERERAVGDGNSRGEVLVSVSTDGRVVQWLIRKGLECSNLMTLKRVGEKPEGSSGSLPTRNSGFMARHSGGLCFDFHPVDNNMYIVGTEDGCLHKCSTSYHEQYLATFSGHQGPVYRVRWSPFLPSAFISCSADWTVRLWNQEAPDVPLKFQSGKEAVLDVAWCPHASTVFACVSANGRLEVWDLMFSGLDPAIIHPVLDRQLTTVSFSPTTPAVLTGDYNGAAYVYRLKSLPSLAMGGGLEEQSRRLQEVIQSKTRMNVANTSDLAPAAVV</sequence>
<evidence type="ECO:0000313" key="16">
    <source>
        <dbReference type="Proteomes" id="UP000317494"/>
    </source>
</evidence>